<evidence type="ECO:0000256" key="2">
    <source>
        <dbReference type="ARBA" id="ARBA00022448"/>
    </source>
</evidence>
<dbReference type="PANTHER" id="PTHR43302:SF5">
    <property type="entry name" value="TRANSPORTER ARSB-RELATED"/>
    <property type="match status" value="1"/>
</dbReference>
<comment type="subcellular location">
    <subcellularLocation>
        <location evidence="1">Cell membrane</location>
        <topology evidence="1">Multi-pass membrane protein</topology>
    </subcellularLocation>
</comment>
<evidence type="ECO:0000259" key="8">
    <source>
        <dbReference type="Pfam" id="PF03600"/>
    </source>
</evidence>
<feature type="transmembrane region" description="Helical" evidence="7">
    <location>
        <begin position="124"/>
        <end position="141"/>
    </location>
</feature>
<protein>
    <submittedName>
        <fullName evidence="9">SLC13 family permease</fullName>
    </submittedName>
</protein>
<dbReference type="Proteomes" id="UP001489509">
    <property type="component" value="Unassembled WGS sequence"/>
</dbReference>
<gene>
    <name evidence="9" type="ORF">WMO26_09560</name>
</gene>
<dbReference type="PANTHER" id="PTHR43302">
    <property type="entry name" value="TRANSPORTER ARSB-RELATED"/>
    <property type="match status" value="1"/>
</dbReference>
<keyword evidence="10" id="KW-1185">Reference proteome</keyword>
<keyword evidence="3" id="KW-1003">Cell membrane</keyword>
<name>A0ABV1E3L5_9FIRM</name>
<evidence type="ECO:0000256" key="6">
    <source>
        <dbReference type="ARBA" id="ARBA00023136"/>
    </source>
</evidence>
<keyword evidence="5 7" id="KW-1133">Transmembrane helix</keyword>
<feature type="domain" description="Citrate transporter-like" evidence="8">
    <location>
        <begin position="10"/>
        <end position="301"/>
    </location>
</feature>
<feature type="transmembrane region" description="Helical" evidence="7">
    <location>
        <begin position="77"/>
        <end position="95"/>
    </location>
</feature>
<evidence type="ECO:0000256" key="4">
    <source>
        <dbReference type="ARBA" id="ARBA00022692"/>
    </source>
</evidence>
<feature type="transmembrane region" description="Helical" evidence="7">
    <location>
        <begin position="311"/>
        <end position="333"/>
    </location>
</feature>
<sequence length="368" mass="40018">MKKKRVAFLKKHAVLVAAAVCAAASAFFVPPDKTYFSYLDLRVLCLLFSLMVVVAGLQSCNVFAVLSQKLLQGKRKLRALVLLLVLLPFFSSMLITNDVALITFVPFAILVLSLLGERRHLIKVIVLQTIAANLGSMATPFGNPQNLYLYTTFSISPLDFLLIMGKFTGCSLLLLLLCGFLFPKETLTVRFPKPAAVSSRLDVILYGMLFVCCLLAVLHVLPYPAAVVLVAGVALWRNPSLLKRADYGLLLTFVFFFIFSGNMGRIPFFQEMFSGFLSTAPVATAIVSSQVISNVPAAVLLSRFTGDGASLLIGTNLGGLGTLIASLASLISFQFYGAEADAKPLRYLGTFTLFNLGFLAVLWLMTLL</sequence>
<keyword evidence="6 7" id="KW-0472">Membrane</keyword>
<organism evidence="9 10">
    <name type="scientific">Solibaculum intestinale</name>
    <dbReference type="NCBI Taxonomy" id="3133165"/>
    <lineage>
        <taxon>Bacteria</taxon>
        <taxon>Bacillati</taxon>
        <taxon>Bacillota</taxon>
        <taxon>Clostridia</taxon>
        <taxon>Eubacteriales</taxon>
        <taxon>Oscillospiraceae</taxon>
        <taxon>Solibaculum</taxon>
    </lineage>
</organism>
<evidence type="ECO:0000256" key="1">
    <source>
        <dbReference type="ARBA" id="ARBA00004651"/>
    </source>
</evidence>
<evidence type="ECO:0000313" key="9">
    <source>
        <dbReference type="EMBL" id="MEQ2441071.1"/>
    </source>
</evidence>
<keyword evidence="2" id="KW-0813">Transport</keyword>
<feature type="transmembrane region" description="Helical" evidence="7">
    <location>
        <begin position="247"/>
        <end position="264"/>
    </location>
</feature>
<comment type="caution">
    <text evidence="9">The sequence shown here is derived from an EMBL/GenBank/DDBJ whole genome shotgun (WGS) entry which is preliminary data.</text>
</comment>
<accession>A0ABV1E3L5</accession>
<feature type="transmembrane region" description="Helical" evidence="7">
    <location>
        <begin position="101"/>
        <end position="117"/>
    </location>
</feature>
<evidence type="ECO:0000256" key="7">
    <source>
        <dbReference type="SAM" id="Phobius"/>
    </source>
</evidence>
<proteinExistence type="predicted"/>
<feature type="transmembrane region" description="Helical" evidence="7">
    <location>
        <begin position="12"/>
        <end position="29"/>
    </location>
</feature>
<evidence type="ECO:0000256" key="5">
    <source>
        <dbReference type="ARBA" id="ARBA00022989"/>
    </source>
</evidence>
<evidence type="ECO:0000256" key="3">
    <source>
        <dbReference type="ARBA" id="ARBA00022475"/>
    </source>
</evidence>
<dbReference type="Pfam" id="PF03600">
    <property type="entry name" value="CitMHS"/>
    <property type="match status" value="1"/>
</dbReference>
<feature type="transmembrane region" description="Helical" evidence="7">
    <location>
        <begin position="345"/>
        <end position="365"/>
    </location>
</feature>
<evidence type="ECO:0000313" key="10">
    <source>
        <dbReference type="Proteomes" id="UP001489509"/>
    </source>
</evidence>
<dbReference type="RefSeq" id="WP_349219951.1">
    <property type="nucleotide sequence ID" value="NZ_JBBMFD010000017.1"/>
</dbReference>
<feature type="transmembrane region" description="Helical" evidence="7">
    <location>
        <begin position="203"/>
        <end position="235"/>
    </location>
</feature>
<dbReference type="EMBL" id="JBBMFD010000017">
    <property type="protein sequence ID" value="MEQ2441071.1"/>
    <property type="molecule type" value="Genomic_DNA"/>
</dbReference>
<feature type="transmembrane region" description="Helical" evidence="7">
    <location>
        <begin position="41"/>
        <end position="65"/>
    </location>
</feature>
<reference evidence="9 10" key="1">
    <citation type="submission" date="2024-03" db="EMBL/GenBank/DDBJ databases">
        <title>Human intestinal bacterial collection.</title>
        <authorList>
            <person name="Pauvert C."/>
            <person name="Hitch T.C.A."/>
            <person name="Clavel T."/>
        </authorList>
    </citation>
    <scope>NUCLEOTIDE SEQUENCE [LARGE SCALE GENOMIC DNA]</scope>
    <source>
        <strain evidence="9 10">CLA-JM-H44</strain>
    </source>
</reference>
<dbReference type="InterPro" id="IPR004680">
    <property type="entry name" value="Cit_transptr-like_dom"/>
</dbReference>
<keyword evidence="4 7" id="KW-0812">Transmembrane</keyword>
<feature type="transmembrane region" description="Helical" evidence="7">
    <location>
        <begin position="276"/>
        <end position="299"/>
    </location>
</feature>
<feature type="transmembrane region" description="Helical" evidence="7">
    <location>
        <begin position="161"/>
        <end position="182"/>
    </location>
</feature>